<proteinExistence type="inferred from homology"/>
<reference evidence="6" key="1">
    <citation type="journal article" date="2020" name="mSystems">
        <title>Genome- and Community-Level Interaction Insights into Carbon Utilization and Element Cycling Functions of Hydrothermarchaeota in Hydrothermal Sediment.</title>
        <authorList>
            <person name="Zhou Z."/>
            <person name="Liu Y."/>
            <person name="Xu W."/>
            <person name="Pan J."/>
            <person name="Luo Z.H."/>
            <person name="Li M."/>
        </authorList>
    </citation>
    <scope>NUCLEOTIDE SEQUENCE [LARGE SCALE GENOMIC DNA]</scope>
    <source>
        <strain evidence="6">SpSt-456</strain>
    </source>
</reference>
<dbReference type="GO" id="GO:0006935">
    <property type="term" value="P:chemotaxis"/>
    <property type="evidence" value="ECO:0007669"/>
    <property type="project" value="UniProtKB-KW"/>
</dbReference>
<evidence type="ECO:0000256" key="1">
    <source>
        <dbReference type="ARBA" id="ARBA00022500"/>
    </source>
</evidence>
<name>A0A831ZXY9_9BACT</name>
<dbReference type="GO" id="GO:0004888">
    <property type="term" value="F:transmembrane signaling receptor activity"/>
    <property type="evidence" value="ECO:0007669"/>
    <property type="project" value="TreeGrafter"/>
</dbReference>
<gene>
    <name evidence="6" type="ORF">ENS06_07275</name>
</gene>
<dbReference type="PANTHER" id="PTHR43531">
    <property type="entry name" value="PROTEIN ICFG"/>
    <property type="match status" value="1"/>
</dbReference>
<dbReference type="SMART" id="SM00283">
    <property type="entry name" value="MA"/>
    <property type="match status" value="1"/>
</dbReference>
<dbReference type="GO" id="GO:0007165">
    <property type="term" value="P:signal transduction"/>
    <property type="evidence" value="ECO:0007669"/>
    <property type="project" value="UniProtKB-KW"/>
</dbReference>
<dbReference type="PROSITE" id="PS50111">
    <property type="entry name" value="CHEMOTAXIS_TRANSDUC_2"/>
    <property type="match status" value="1"/>
</dbReference>
<keyword evidence="4" id="KW-0175">Coiled coil</keyword>
<dbReference type="SUPFAM" id="SSF58104">
    <property type="entry name" value="Methyl-accepting chemotaxis protein (MCP) signaling domain"/>
    <property type="match status" value="1"/>
</dbReference>
<keyword evidence="1" id="KW-0145">Chemotaxis</keyword>
<feature type="domain" description="Methyl-accepting transducer" evidence="5">
    <location>
        <begin position="353"/>
        <end position="582"/>
    </location>
</feature>
<protein>
    <submittedName>
        <fullName evidence="6">Methyl-accepting chemotaxis protein</fullName>
    </submittedName>
</protein>
<organism evidence="6">
    <name type="scientific">Desulfacinum infernum</name>
    <dbReference type="NCBI Taxonomy" id="35837"/>
    <lineage>
        <taxon>Bacteria</taxon>
        <taxon>Pseudomonadati</taxon>
        <taxon>Thermodesulfobacteriota</taxon>
        <taxon>Syntrophobacteria</taxon>
        <taxon>Syntrophobacterales</taxon>
        <taxon>Syntrophobacteraceae</taxon>
        <taxon>Desulfacinum</taxon>
    </lineage>
</organism>
<sequence length="674" mass="73432">MKRKWTIEKKLRLAFGALCLLVVTVGAMGFYAAREGEKALREVGAVRMPSVQTTLIMQRELQDIRGSLRTLAIAGLDPKVRRHQYENIAKSRKAYQEARQIYEPLPQTPEEAQVWSQFVTALESWKVENDKALELAKRFDALGIADPDALELDIATFRGDHYALEARVMDLVYTGKTFEGGEDHTACRFGTWLSRFRTEDAELKKILADVAECHRRFHEQVYQIKEWVKAGRIEEARHLAETDFRSSREQVFGYLDQIQAVADQAHNLMHTLQEQLLGPCVEKEEIAMALLDKVVEINQKIGEDVTASGMTMAKRLVPVVVALGLLVSALLGYGIARGINAVLRTSAEDLRESAEQVASAAQQVASASQELAEGSAQQAASLEETSSAVEEMASMTRHNADNAAQADGLMKQAAKAAEQAKASMAELLRSMEDINRSSQETQKIVKTIDEIAFQTNLLALNAAVEAARAGEAGAGFAVVADEVRSLAMRAAEAAKNTAQLIEGTVGRVKQGAEQTEATNQAFSIVHESVLKVAELVNEIAAASHEQSEEIGQINRAMAEMDKVVQQNAANAEESASAAEELNAQAAQMRSYVTQLVSLVGQSGKNGKMGLLKGKGATAEEALAREVQSLVEAAQRAANGGNGKSYPSMKATGAKNAKWLKPEETILSEEDFEKF</sequence>
<dbReference type="Pfam" id="PF00015">
    <property type="entry name" value="MCPsignal"/>
    <property type="match status" value="1"/>
</dbReference>
<dbReference type="GO" id="GO:0005886">
    <property type="term" value="C:plasma membrane"/>
    <property type="evidence" value="ECO:0007669"/>
    <property type="project" value="TreeGrafter"/>
</dbReference>
<accession>A0A831ZXY9</accession>
<evidence type="ECO:0000259" key="5">
    <source>
        <dbReference type="PROSITE" id="PS50111"/>
    </source>
</evidence>
<dbReference type="Gene3D" id="1.20.120.30">
    <property type="entry name" value="Aspartate receptor, ligand-binding domain"/>
    <property type="match status" value="1"/>
</dbReference>
<keyword evidence="3" id="KW-0807">Transducer</keyword>
<dbReference type="InterPro" id="IPR024478">
    <property type="entry name" value="HlyB_4HB_MCP"/>
</dbReference>
<dbReference type="Pfam" id="PF12729">
    <property type="entry name" value="4HB_MCP_1"/>
    <property type="match status" value="1"/>
</dbReference>
<dbReference type="EMBL" id="DSTK01000021">
    <property type="protein sequence ID" value="HFK97112.1"/>
    <property type="molecule type" value="Genomic_DNA"/>
</dbReference>
<dbReference type="InterPro" id="IPR004089">
    <property type="entry name" value="MCPsignal_dom"/>
</dbReference>
<evidence type="ECO:0000256" key="2">
    <source>
        <dbReference type="ARBA" id="ARBA00029447"/>
    </source>
</evidence>
<evidence type="ECO:0000256" key="3">
    <source>
        <dbReference type="PROSITE-ProRule" id="PRU00284"/>
    </source>
</evidence>
<dbReference type="InterPro" id="IPR051310">
    <property type="entry name" value="MCP_chemotaxis"/>
</dbReference>
<feature type="coiled-coil region" evidence="4">
    <location>
        <begin position="410"/>
        <end position="437"/>
    </location>
</feature>
<comment type="similarity">
    <text evidence="2">Belongs to the methyl-accepting chemotaxis (MCP) protein family.</text>
</comment>
<evidence type="ECO:0000313" key="6">
    <source>
        <dbReference type="EMBL" id="HFK97112.1"/>
    </source>
</evidence>
<dbReference type="Gene3D" id="1.10.287.950">
    <property type="entry name" value="Methyl-accepting chemotaxis protein"/>
    <property type="match status" value="1"/>
</dbReference>
<comment type="caution">
    <text evidence="6">The sequence shown here is derived from an EMBL/GenBank/DDBJ whole genome shotgun (WGS) entry which is preliminary data.</text>
</comment>
<dbReference type="PANTHER" id="PTHR43531:SF11">
    <property type="entry name" value="METHYL-ACCEPTING CHEMOTAXIS PROTEIN 3"/>
    <property type="match status" value="1"/>
</dbReference>
<evidence type="ECO:0000256" key="4">
    <source>
        <dbReference type="SAM" id="Coils"/>
    </source>
</evidence>
<dbReference type="AlphaFoldDB" id="A0A831ZXY9"/>